<dbReference type="EMBL" id="JAUSVL010000001">
    <property type="protein sequence ID" value="MDQ0290886.1"/>
    <property type="molecule type" value="Genomic_DNA"/>
</dbReference>
<dbReference type="InterPro" id="IPR027463">
    <property type="entry name" value="AcrB_DN_DC_subdom"/>
</dbReference>
<evidence type="ECO:0000256" key="5">
    <source>
        <dbReference type="ARBA" id="ARBA00022692"/>
    </source>
</evidence>
<evidence type="ECO:0000256" key="1">
    <source>
        <dbReference type="ARBA" id="ARBA00004651"/>
    </source>
</evidence>
<evidence type="ECO:0000256" key="7">
    <source>
        <dbReference type="ARBA" id="ARBA00023136"/>
    </source>
</evidence>
<dbReference type="SUPFAM" id="SSF82866">
    <property type="entry name" value="Multidrug efflux transporter AcrB transmembrane domain"/>
    <property type="match status" value="2"/>
</dbReference>
<dbReference type="PANTHER" id="PTHR32063">
    <property type="match status" value="1"/>
</dbReference>
<dbReference type="Gene3D" id="3.30.70.1320">
    <property type="entry name" value="Multidrug efflux transporter AcrB pore domain like"/>
    <property type="match status" value="1"/>
</dbReference>
<dbReference type="PANTHER" id="PTHR32063:SF24">
    <property type="entry name" value="CATION EFFLUX SYSTEM (ACRB_ACRD_ACRF FAMILY)"/>
    <property type="match status" value="1"/>
</dbReference>
<evidence type="ECO:0000256" key="8">
    <source>
        <dbReference type="SAM" id="Phobius"/>
    </source>
</evidence>
<feature type="transmembrane region" description="Helical" evidence="8">
    <location>
        <begin position="347"/>
        <end position="363"/>
    </location>
</feature>
<accession>A0AAE3VIG9</accession>
<comment type="caution">
    <text evidence="9">The sequence shown here is derived from an EMBL/GenBank/DDBJ whole genome shotgun (WGS) entry which is preliminary data.</text>
</comment>
<dbReference type="Proteomes" id="UP001238163">
    <property type="component" value="Unassembled WGS sequence"/>
</dbReference>
<feature type="transmembrane region" description="Helical" evidence="8">
    <location>
        <begin position="396"/>
        <end position="417"/>
    </location>
</feature>
<evidence type="ECO:0000313" key="9">
    <source>
        <dbReference type="EMBL" id="MDQ0290886.1"/>
    </source>
</evidence>
<gene>
    <name evidence="9" type="ORF">J3R75_002993</name>
</gene>
<dbReference type="AlphaFoldDB" id="A0AAE3VIG9"/>
<dbReference type="Gene3D" id="3.30.2090.10">
    <property type="entry name" value="Multidrug efflux transporter AcrB TolC docking domain, DN and DC subdomains"/>
    <property type="match status" value="2"/>
</dbReference>
<dbReference type="PRINTS" id="PR00702">
    <property type="entry name" value="ACRIFLAVINRP"/>
</dbReference>
<feature type="transmembrane region" description="Helical" evidence="8">
    <location>
        <begin position="1000"/>
        <end position="1023"/>
    </location>
</feature>
<feature type="transmembrane region" description="Helical" evidence="8">
    <location>
        <begin position="481"/>
        <end position="504"/>
    </location>
</feature>
<evidence type="ECO:0000256" key="4">
    <source>
        <dbReference type="ARBA" id="ARBA00022475"/>
    </source>
</evidence>
<keyword evidence="6 8" id="KW-1133">Transmembrane helix</keyword>
<sequence>MIDPIIGLALRRPALILLLSAVILGLGIHHYRQLPVDAFPDTSPVLVPIFAEAHGFAPEEMERLVSFPIETAMNGLPGVTRIKSTSAFGMAVIYVYFADDVDIYFARQVVSERLAAVSNQLPELDTAPAIGPIATGLGQIFLYYLQADPAIVDCGDKPLDLWLRELNDWVVKYQLQSVPGVTDILAIGGHVLQYQVLVDPRRLDAHGLGMDDVVTALQTNNRNVGAQFVVMGQEEHLVRGLGLLATLDDLRQLPLRHDGASSLSLGDIADVRYGPELRRGVVTVNGEREVVSGLVLKLYGANTSEVIARLHERVVSVQATLPAGVTLVPYYDQSELVSNATGTIKKALLQGALLVIAVLILFLGNWRAALIVAVALPMSAAVAILGMGWQGLSANLMSLGGIAIAIGMLGDGTIVMVEAITRRLQGTTATPEGRMAHIAAAAKEVSRPIVMSIAIIISVFLPIFTLTGVEGKMFAPMAYAISYALLGSLLAALLLAPVLCQVLLKPRAASRELWLIRVLKRLYESQLRWVLGHRALVLVLSVLVLLGSGLMLPRLGSEFIPTLDEGSILIGVTMAPAIALEDGTDTVMRMERAIMEFPEVSRTVSRIGRPEAGSHPHPVNTAEIQLELTPMASWQRFQRKDDLVAALAKHLAQFPGVQLNFTQPIQNAFDELLSGSKAQLAIKVYGEDLAELRRLAEAVRQAVTTVPGLVDLSLEQNSGQPQLQIVADRAACARHGVAIHDLLETVELAVGGEVVDTIFLNTRRYGVFVRYQDDYRSSPEAIGDIMIANADGVKLPLKQLADIRHDVGPIQINRENNQRYWLVQGNIRGRDLGSVVADARQRIAEAVSLPVGYMVEFGGQFENQQRAMSRLALIVPVVILAVMVLLWLAFGSFRHALIIVANVPLALCGGVVGLLLFGEYLSVPAAVGFIALFGIAMQNGIVLVTHYNDLRASGIPLHDAVRKGSMLRLSPVLMTALTTVLGLLPLLMARGVGSDVQRPLATVVVFGLATATALTLLVIPAVYSAVEERRNKI</sequence>
<comment type="similarity">
    <text evidence="2">Belongs to the resistance-nodulation-cell division (RND) (TC 2.A.6) family.</text>
</comment>
<feature type="transmembrane region" description="Helical" evidence="8">
    <location>
        <begin position="531"/>
        <end position="552"/>
    </location>
</feature>
<evidence type="ECO:0000313" key="10">
    <source>
        <dbReference type="Proteomes" id="UP001238163"/>
    </source>
</evidence>
<dbReference type="Gene3D" id="3.30.70.1430">
    <property type="entry name" value="Multidrug efflux transporter AcrB pore domain"/>
    <property type="match status" value="2"/>
</dbReference>
<evidence type="ECO:0000256" key="6">
    <source>
        <dbReference type="ARBA" id="ARBA00022989"/>
    </source>
</evidence>
<keyword evidence="10" id="KW-1185">Reference proteome</keyword>
<keyword evidence="7 8" id="KW-0472">Membrane</keyword>
<dbReference type="SUPFAM" id="SSF82693">
    <property type="entry name" value="Multidrug efflux transporter AcrB pore domain, PN1, PN2, PC1 and PC2 subdomains"/>
    <property type="match status" value="2"/>
</dbReference>
<feature type="transmembrane region" description="Helical" evidence="8">
    <location>
        <begin position="370"/>
        <end position="390"/>
    </location>
</feature>
<dbReference type="SUPFAM" id="SSF82714">
    <property type="entry name" value="Multidrug efflux transporter AcrB TolC docking domain, DN and DC subdomains"/>
    <property type="match status" value="2"/>
</dbReference>
<dbReference type="InterPro" id="IPR001036">
    <property type="entry name" value="Acrflvin-R"/>
</dbReference>
<feature type="transmembrane region" description="Helical" evidence="8">
    <location>
        <begin position="923"/>
        <end position="945"/>
    </location>
</feature>
<comment type="subcellular location">
    <subcellularLocation>
        <location evidence="1">Cell membrane</location>
        <topology evidence="1">Multi-pass membrane protein</topology>
    </subcellularLocation>
</comment>
<keyword evidence="3" id="KW-0813">Transport</keyword>
<proteinExistence type="inferred from homology"/>
<dbReference type="RefSeq" id="WP_307262897.1">
    <property type="nucleotide sequence ID" value="NZ_JAUSVL010000001.1"/>
</dbReference>
<feature type="transmembrane region" description="Helical" evidence="8">
    <location>
        <begin position="449"/>
        <end position="469"/>
    </location>
</feature>
<reference evidence="9" key="1">
    <citation type="submission" date="2023-07" db="EMBL/GenBank/DDBJ databases">
        <title>Genomic Encyclopedia of Type Strains, Phase IV (KMG-IV): sequencing the most valuable type-strain genomes for metagenomic binning, comparative biology and taxonomic classification.</title>
        <authorList>
            <person name="Goeker M."/>
        </authorList>
    </citation>
    <scope>NUCLEOTIDE SEQUENCE</scope>
    <source>
        <strain evidence="9">DSM 24202</strain>
    </source>
</reference>
<dbReference type="GO" id="GO:0005886">
    <property type="term" value="C:plasma membrane"/>
    <property type="evidence" value="ECO:0007669"/>
    <property type="project" value="UniProtKB-SubCell"/>
</dbReference>
<dbReference type="GO" id="GO:0008324">
    <property type="term" value="F:monoatomic cation transmembrane transporter activity"/>
    <property type="evidence" value="ECO:0007669"/>
    <property type="project" value="InterPro"/>
</dbReference>
<feature type="transmembrane region" description="Helical" evidence="8">
    <location>
        <begin position="966"/>
        <end position="988"/>
    </location>
</feature>
<protein>
    <submittedName>
        <fullName evidence="9">Cobalt-zinc-cadmium resistance protein CzcA</fullName>
    </submittedName>
</protein>
<dbReference type="GO" id="GO:0042910">
    <property type="term" value="F:xenobiotic transmembrane transporter activity"/>
    <property type="evidence" value="ECO:0007669"/>
    <property type="project" value="TreeGrafter"/>
</dbReference>
<evidence type="ECO:0000256" key="2">
    <source>
        <dbReference type="ARBA" id="ARBA00010942"/>
    </source>
</evidence>
<keyword evidence="5 8" id="KW-0812">Transmembrane</keyword>
<keyword evidence="4" id="KW-1003">Cell membrane</keyword>
<feature type="transmembrane region" description="Helical" evidence="8">
    <location>
        <begin position="871"/>
        <end position="890"/>
    </location>
</feature>
<dbReference type="NCBIfam" id="TIGR00914">
    <property type="entry name" value="2A0601"/>
    <property type="match status" value="1"/>
</dbReference>
<name>A0AAE3VIG9_9BACT</name>
<dbReference type="Gene3D" id="3.30.70.1440">
    <property type="entry name" value="Multidrug efflux transporter AcrB pore domain"/>
    <property type="match status" value="1"/>
</dbReference>
<dbReference type="Pfam" id="PF00873">
    <property type="entry name" value="ACR_tran"/>
    <property type="match status" value="1"/>
</dbReference>
<feature type="transmembrane region" description="Helical" evidence="8">
    <location>
        <begin position="897"/>
        <end position="917"/>
    </location>
</feature>
<evidence type="ECO:0000256" key="3">
    <source>
        <dbReference type="ARBA" id="ARBA00022448"/>
    </source>
</evidence>
<dbReference type="InterPro" id="IPR004763">
    <property type="entry name" value="CusA-like"/>
</dbReference>
<organism evidence="9 10">
    <name type="scientific">Oligosphaera ethanolica</name>
    <dbReference type="NCBI Taxonomy" id="760260"/>
    <lineage>
        <taxon>Bacteria</taxon>
        <taxon>Pseudomonadati</taxon>
        <taxon>Lentisphaerota</taxon>
        <taxon>Oligosphaeria</taxon>
        <taxon>Oligosphaerales</taxon>
        <taxon>Oligosphaeraceae</taxon>
        <taxon>Oligosphaera</taxon>
    </lineage>
</organism>
<dbReference type="Gene3D" id="1.20.1640.10">
    <property type="entry name" value="Multidrug efflux transporter AcrB transmembrane domain"/>
    <property type="match status" value="2"/>
</dbReference>